<dbReference type="EMBL" id="JAANQT010001480">
    <property type="protein sequence ID" value="KAG1304995.1"/>
    <property type="molecule type" value="Genomic_DNA"/>
</dbReference>
<evidence type="ECO:0000313" key="3">
    <source>
        <dbReference type="Proteomes" id="UP000716291"/>
    </source>
</evidence>
<keyword evidence="3" id="KW-1185">Reference proteome</keyword>
<evidence type="ECO:0000256" key="1">
    <source>
        <dbReference type="SAM" id="MobiDB-lite"/>
    </source>
</evidence>
<accession>A0A9P6X4B0</accession>
<dbReference type="OrthoDB" id="2289168at2759"/>
<dbReference type="AlphaFoldDB" id="A0A9P6X4B0"/>
<sequence length="224" mass="25104">MTHTKDSESNSQLSSTRSQENLYTFLQTDNYEHHLPSSPSNNMDAVNDPEFLAYLAAFPFSTPANSVSHTILSPPYSFSPTLFLPLLPAVSPLKSTNKKNVSGVSKLGHCEHPKHVAYRQERYTLASSESESSFLKTIPRRGRPPKGSKPIDQSEPAKEKQSYRLVALTVRPLPKRLEPVVGKSNIKVCLTCLKKSDTDPEYLSSKNYVGPQPVFKRRKNIMKQ</sequence>
<reference evidence="2" key="1">
    <citation type="journal article" date="2020" name="Microb. Genom.">
        <title>Genetic diversity of clinical and environmental Mucorales isolates obtained from an investigation of mucormycosis cases among solid organ transplant recipients.</title>
        <authorList>
            <person name="Nguyen M.H."/>
            <person name="Kaul D."/>
            <person name="Muto C."/>
            <person name="Cheng S.J."/>
            <person name="Richter R.A."/>
            <person name="Bruno V.M."/>
            <person name="Liu G."/>
            <person name="Beyhan S."/>
            <person name="Sundermann A.J."/>
            <person name="Mounaud S."/>
            <person name="Pasculle A.W."/>
            <person name="Nierman W.C."/>
            <person name="Driscoll E."/>
            <person name="Cumbie R."/>
            <person name="Clancy C.J."/>
            <person name="Dupont C.L."/>
        </authorList>
    </citation>
    <scope>NUCLEOTIDE SEQUENCE</scope>
    <source>
        <strain evidence="2">GL11</strain>
    </source>
</reference>
<comment type="caution">
    <text evidence="2">The sequence shown here is derived from an EMBL/GenBank/DDBJ whole genome shotgun (WGS) entry which is preliminary data.</text>
</comment>
<feature type="region of interest" description="Disordered" evidence="1">
    <location>
        <begin position="128"/>
        <end position="160"/>
    </location>
</feature>
<organism evidence="2 3">
    <name type="scientific">Rhizopus oryzae</name>
    <name type="common">Mucormycosis agent</name>
    <name type="synonym">Rhizopus arrhizus var. delemar</name>
    <dbReference type="NCBI Taxonomy" id="64495"/>
    <lineage>
        <taxon>Eukaryota</taxon>
        <taxon>Fungi</taxon>
        <taxon>Fungi incertae sedis</taxon>
        <taxon>Mucoromycota</taxon>
        <taxon>Mucoromycotina</taxon>
        <taxon>Mucoromycetes</taxon>
        <taxon>Mucorales</taxon>
        <taxon>Mucorineae</taxon>
        <taxon>Rhizopodaceae</taxon>
        <taxon>Rhizopus</taxon>
    </lineage>
</organism>
<gene>
    <name evidence="2" type="ORF">G6F64_008741</name>
</gene>
<evidence type="ECO:0000313" key="2">
    <source>
        <dbReference type="EMBL" id="KAG1304995.1"/>
    </source>
</evidence>
<proteinExistence type="predicted"/>
<name>A0A9P6X4B0_RHIOR</name>
<dbReference type="Proteomes" id="UP000716291">
    <property type="component" value="Unassembled WGS sequence"/>
</dbReference>
<protein>
    <submittedName>
        <fullName evidence="2">Uncharacterized protein</fullName>
    </submittedName>
</protein>